<name>A0AA96GFU4_9BACT</name>
<reference evidence="1 2" key="1">
    <citation type="submission" date="2023-01" db="EMBL/GenBank/DDBJ databases">
        <title>Cultivation and genomic characterization of new, ubiquitous marine nitrite-oxidizing bacteria from the Nitrospirales.</title>
        <authorList>
            <person name="Mueller A.J."/>
            <person name="Daebeler A."/>
            <person name="Herbold C.W."/>
            <person name="Kirkegaard R.H."/>
            <person name="Daims H."/>
        </authorList>
    </citation>
    <scope>NUCLEOTIDE SEQUENCE [LARGE SCALE GENOMIC DNA]</scope>
    <source>
        <strain evidence="1 2">DK</strain>
    </source>
</reference>
<protein>
    <submittedName>
        <fullName evidence="1">Uncharacterized protein</fullName>
    </submittedName>
</protein>
<dbReference type="KEGG" id="nneo:PQG83_14445"/>
<organism evidence="1 2">
    <name type="scientific">Candidatus Nitrospira neomarina</name>
    <dbReference type="NCBI Taxonomy" id="3020899"/>
    <lineage>
        <taxon>Bacteria</taxon>
        <taxon>Pseudomonadati</taxon>
        <taxon>Nitrospirota</taxon>
        <taxon>Nitrospiria</taxon>
        <taxon>Nitrospirales</taxon>
        <taxon>Nitrospiraceae</taxon>
        <taxon>Nitrospira</taxon>
    </lineage>
</organism>
<gene>
    <name evidence="1" type="ORF">PQG83_14445</name>
</gene>
<keyword evidence="2" id="KW-1185">Reference proteome</keyword>
<accession>A0AA96GFU4</accession>
<sequence>MNSILHRAVASFYNLIYEGQAFASTMARIDAAEQERYFGRVEGLNWVLDRCQELEDVDMNLTTASLQKLLGDVKSDLEHELSIQRREKGRRADGREEALIFVTDYLVSLITATEIESTKSPV</sequence>
<dbReference type="RefSeq" id="WP_312645104.1">
    <property type="nucleotide sequence ID" value="NZ_CP116968.1"/>
</dbReference>
<proteinExistence type="predicted"/>
<dbReference type="AlphaFoldDB" id="A0AA96GFU4"/>
<evidence type="ECO:0000313" key="2">
    <source>
        <dbReference type="Proteomes" id="UP001302494"/>
    </source>
</evidence>
<dbReference type="EMBL" id="CP116968">
    <property type="protein sequence ID" value="WNM60951.1"/>
    <property type="molecule type" value="Genomic_DNA"/>
</dbReference>
<dbReference type="Proteomes" id="UP001302494">
    <property type="component" value="Chromosome"/>
</dbReference>
<evidence type="ECO:0000313" key="1">
    <source>
        <dbReference type="EMBL" id="WNM60951.1"/>
    </source>
</evidence>